<evidence type="ECO:0000313" key="2">
    <source>
        <dbReference type="EMBL" id="SFZ86353.1"/>
    </source>
</evidence>
<keyword evidence="1" id="KW-0472">Membrane</keyword>
<keyword evidence="3" id="KW-1185">Reference proteome</keyword>
<dbReference type="STRING" id="665118.SAMN02983003_3533"/>
<dbReference type="OrthoDB" id="7362327at2"/>
<dbReference type="RefSeq" id="WP_072345849.1">
    <property type="nucleotide sequence ID" value="NZ_FPKU01000003.1"/>
</dbReference>
<evidence type="ECO:0008006" key="4">
    <source>
        <dbReference type="Google" id="ProtNLM"/>
    </source>
</evidence>
<keyword evidence="1" id="KW-0812">Transmembrane</keyword>
<feature type="transmembrane region" description="Helical" evidence="1">
    <location>
        <begin position="14"/>
        <end position="34"/>
    </location>
</feature>
<dbReference type="AlphaFoldDB" id="A0A1K2I1Z3"/>
<accession>A0A1K2I1Z3</accession>
<evidence type="ECO:0000313" key="3">
    <source>
        <dbReference type="Proteomes" id="UP000183447"/>
    </source>
</evidence>
<sequence>MATPPSEVPWLRPLWVRIGLVVFVGVWCLVEWLWWHDPLFQWLTIAALAYAIWSLIISFDRTPPKDGGAGD</sequence>
<name>A0A1K2I1Z3_9HYPH</name>
<dbReference type="Proteomes" id="UP000183447">
    <property type="component" value="Unassembled WGS sequence"/>
</dbReference>
<gene>
    <name evidence="2" type="ORF">SAMN02983003_3533</name>
</gene>
<organism evidence="2 3">
    <name type="scientific">Devosia enhydra</name>
    <dbReference type="NCBI Taxonomy" id="665118"/>
    <lineage>
        <taxon>Bacteria</taxon>
        <taxon>Pseudomonadati</taxon>
        <taxon>Pseudomonadota</taxon>
        <taxon>Alphaproteobacteria</taxon>
        <taxon>Hyphomicrobiales</taxon>
        <taxon>Devosiaceae</taxon>
        <taxon>Devosia</taxon>
    </lineage>
</organism>
<reference evidence="2 3" key="1">
    <citation type="submission" date="2016-11" db="EMBL/GenBank/DDBJ databases">
        <authorList>
            <person name="Jaros S."/>
            <person name="Januszkiewicz K."/>
            <person name="Wedrychowicz H."/>
        </authorList>
    </citation>
    <scope>NUCLEOTIDE SEQUENCE [LARGE SCALE GENOMIC DNA]</scope>
    <source>
        <strain evidence="2 3">ATCC 23634</strain>
    </source>
</reference>
<proteinExistence type="predicted"/>
<feature type="transmembrane region" description="Helical" evidence="1">
    <location>
        <begin position="40"/>
        <end position="59"/>
    </location>
</feature>
<keyword evidence="1" id="KW-1133">Transmembrane helix</keyword>
<protein>
    <recommendedName>
        <fullName evidence="4">DUF3329 domain-containing protein</fullName>
    </recommendedName>
</protein>
<evidence type="ECO:0000256" key="1">
    <source>
        <dbReference type="SAM" id="Phobius"/>
    </source>
</evidence>
<dbReference type="EMBL" id="FPKU01000003">
    <property type="protein sequence ID" value="SFZ86353.1"/>
    <property type="molecule type" value="Genomic_DNA"/>
</dbReference>